<dbReference type="EMBL" id="JAXAVV010000022">
    <property type="protein sequence ID" value="MDX8054646.1"/>
    <property type="molecule type" value="Genomic_DNA"/>
</dbReference>
<sequence length="169" mass="18572">MNDLVIDAARRSLADLVGARWRYAGRACDLVWLGFGPVLELPDHRGATREVAEFALHLQGPWRVYLGDERLTGASDIHLPPPGWTGEGEFDWDVQGANRFDVRAAALTTHLGGAEVVVTSVELDADGDLTVFLSDGFLIEARCGDSGREDWRFFRPGNDDDHVVMPPEG</sequence>
<dbReference type="Proteomes" id="UP001271792">
    <property type="component" value="Unassembled WGS sequence"/>
</dbReference>
<reference evidence="1 2" key="1">
    <citation type="submission" date="2023-11" db="EMBL/GenBank/DDBJ databases">
        <title>Lentzea sokolovensis, sp. nov., Lentzea kristufkii, sp. nov., and Lentzea miocenensis, sp. nov., rare actinobacteria from Sokolov Coal Basin, Miocene lacustrine sediment, Czech Republic.</title>
        <authorList>
            <person name="Lara A."/>
            <person name="Kotroba L."/>
            <person name="Nouioui I."/>
            <person name="Neumann-Schaal M."/>
            <person name="Mast Y."/>
            <person name="Chronakova A."/>
        </authorList>
    </citation>
    <scope>NUCLEOTIDE SEQUENCE [LARGE SCALE GENOMIC DNA]</scope>
    <source>
        <strain evidence="1 2">BCCO 10_0798</strain>
    </source>
</reference>
<keyword evidence="2" id="KW-1185">Reference proteome</keyword>
<organism evidence="1 2">
    <name type="scientific">Lentzea kristufekii</name>
    <dbReference type="NCBI Taxonomy" id="3095430"/>
    <lineage>
        <taxon>Bacteria</taxon>
        <taxon>Bacillati</taxon>
        <taxon>Actinomycetota</taxon>
        <taxon>Actinomycetes</taxon>
        <taxon>Pseudonocardiales</taxon>
        <taxon>Pseudonocardiaceae</taxon>
        <taxon>Lentzea</taxon>
    </lineage>
</organism>
<dbReference type="RefSeq" id="WP_319988420.1">
    <property type="nucleotide sequence ID" value="NZ_JAXAVV010000022.1"/>
</dbReference>
<protein>
    <submittedName>
        <fullName evidence="1">Uncharacterized protein</fullName>
    </submittedName>
</protein>
<evidence type="ECO:0000313" key="2">
    <source>
        <dbReference type="Proteomes" id="UP001271792"/>
    </source>
</evidence>
<comment type="caution">
    <text evidence="1">The sequence shown here is derived from an EMBL/GenBank/DDBJ whole genome shotgun (WGS) entry which is preliminary data.</text>
</comment>
<reference evidence="1 2" key="2">
    <citation type="submission" date="2023-11" db="EMBL/GenBank/DDBJ databases">
        <authorList>
            <person name="Lara A.C."/>
            <person name="Chronakova A."/>
        </authorList>
    </citation>
    <scope>NUCLEOTIDE SEQUENCE [LARGE SCALE GENOMIC DNA]</scope>
    <source>
        <strain evidence="1 2">BCCO 10_0798</strain>
    </source>
</reference>
<accession>A0ABU4U3S6</accession>
<proteinExistence type="predicted"/>
<evidence type="ECO:0000313" key="1">
    <source>
        <dbReference type="EMBL" id="MDX8054646.1"/>
    </source>
</evidence>
<gene>
    <name evidence="1" type="ORF">SK571_35205</name>
</gene>
<name>A0ABU4U3S6_9PSEU</name>